<protein>
    <recommendedName>
        <fullName evidence="1">N-acetyltransferase domain-containing protein</fullName>
    </recommendedName>
</protein>
<dbReference type="InterPro" id="IPR016181">
    <property type="entry name" value="Acyl_CoA_acyltransferase"/>
</dbReference>
<dbReference type="CDD" id="cd04301">
    <property type="entry name" value="NAT_SF"/>
    <property type="match status" value="1"/>
</dbReference>
<dbReference type="EMBL" id="BLVP01000007">
    <property type="protein sequence ID" value="GFM36818.1"/>
    <property type="molecule type" value="Genomic_DNA"/>
</dbReference>
<dbReference type="PROSITE" id="PS51186">
    <property type="entry name" value="GNAT"/>
    <property type="match status" value="1"/>
</dbReference>
<name>A0A7J0BT27_9BACT</name>
<keyword evidence="3" id="KW-1185">Reference proteome</keyword>
<dbReference type="SUPFAM" id="SSF55729">
    <property type="entry name" value="Acyl-CoA N-acyltransferases (Nat)"/>
    <property type="match status" value="1"/>
</dbReference>
<reference evidence="2 3" key="1">
    <citation type="submission" date="2020-05" db="EMBL/GenBank/DDBJ databases">
        <title>Draft genome sequence of Desulfovibrio psychrotolerans JS1T.</title>
        <authorList>
            <person name="Ueno A."/>
            <person name="Tamazawa S."/>
            <person name="Tamamura S."/>
            <person name="Murakami T."/>
            <person name="Kiyama T."/>
            <person name="Inomata H."/>
            <person name="Amano Y."/>
            <person name="Miyakawa K."/>
            <person name="Tamaki H."/>
            <person name="Naganuma T."/>
            <person name="Kaneko K."/>
        </authorList>
    </citation>
    <scope>NUCLEOTIDE SEQUENCE [LARGE SCALE GENOMIC DNA]</scope>
    <source>
        <strain evidence="2 3">JS1</strain>
    </source>
</reference>
<proteinExistence type="predicted"/>
<feature type="domain" description="N-acetyltransferase" evidence="1">
    <location>
        <begin position="12"/>
        <end position="168"/>
    </location>
</feature>
<evidence type="ECO:0000313" key="3">
    <source>
        <dbReference type="Proteomes" id="UP000503820"/>
    </source>
</evidence>
<organism evidence="2 3">
    <name type="scientific">Desulfovibrio psychrotolerans</name>
    <dbReference type="NCBI Taxonomy" id="415242"/>
    <lineage>
        <taxon>Bacteria</taxon>
        <taxon>Pseudomonadati</taxon>
        <taxon>Thermodesulfobacteriota</taxon>
        <taxon>Desulfovibrionia</taxon>
        <taxon>Desulfovibrionales</taxon>
        <taxon>Desulfovibrionaceae</taxon>
        <taxon>Desulfovibrio</taxon>
    </lineage>
</organism>
<sequence>MENTPTAPLPQVTFRETVREQDAADIRRIVQDTGFFTPEEVDVAEELVREHLAHGDASGYHFIMAEQQDELVGYACYGPTPAAEGTYDLYWIAVDPARRNMGLGKQLIAATAHKVRARNGRLLFAETSGMEKYGSTRAFYTRTGFTAEAVLKDFYRPGDDKVIYRLEV</sequence>
<accession>A0A7J0BT27</accession>
<gene>
    <name evidence="2" type="ORF">DSM19430T_15020</name>
</gene>
<evidence type="ECO:0000259" key="1">
    <source>
        <dbReference type="PROSITE" id="PS51186"/>
    </source>
</evidence>
<evidence type="ECO:0000313" key="2">
    <source>
        <dbReference type="EMBL" id="GFM36818.1"/>
    </source>
</evidence>
<dbReference type="InterPro" id="IPR000182">
    <property type="entry name" value="GNAT_dom"/>
</dbReference>
<dbReference type="Pfam" id="PF00583">
    <property type="entry name" value="Acetyltransf_1"/>
    <property type="match status" value="1"/>
</dbReference>
<dbReference type="GO" id="GO:0016747">
    <property type="term" value="F:acyltransferase activity, transferring groups other than amino-acyl groups"/>
    <property type="evidence" value="ECO:0007669"/>
    <property type="project" value="InterPro"/>
</dbReference>
<dbReference type="RefSeq" id="WP_174409469.1">
    <property type="nucleotide sequence ID" value="NZ_BLVP01000007.1"/>
</dbReference>
<dbReference type="Gene3D" id="3.40.630.30">
    <property type="match status" value="1"/>
</dbReference>
<dbReference type="AlphaFoldDB" id="A0A7J0BT27"/>
<dbReference type="Proteomes" id="UP000503820">
    <property type="component" value="Unassembled WGS sequence"/>
</dbReference>
<comment type="caution">
    <text evidence="2">The sequence shown here is derived from an EMBL/GenBank/DDBJ whole genome shotgun (WGS) entry which is preliminary data.</text>
</comment>